<dbReference type="EMBL" id="JAWQEG010003300">
    <property type="protein sequence ID" value="KAK3866980.1"/>
    <property type="molecule type" value="Genomic_DNA"/>
</dbReference>
<reference evidence="1" key="1">
    <citation type="submission" date="2023-10" db="EMBL/GenBank/DDBJ databases">
        <title>Genome assemblies of two species of porcelain crab, Petrolisthes cinctipes and Petrolisthes manimaculis (Anomura: Porcellanidae).</title>
        <authorList>
            <person name="Angst P."/>
        </authorList>
    </citation>
    <scope>NUCLEOTIDE SEQUENCE</scope>
    <source>
        <strain evidence="1">PB745_01</strain>
        <tissue evidence="1">Gill</tissue>
    </source>
</reference>
<dbReference type="PANTHER" id="PTHR48462">
    <property type="entry name" value="PROTEIN, PUTATIVE-RELATED"/>
    <property type="match status" value="1"/>
</dbReference>
<gene>
    <name evidence="1" type="ORF">Pcinc_027518</name>
</gene>
<evidence type="ECO:0000313" key="1">
    <source>
        <dbReference type="EMBL" id="KAK3866980.1"/>
    </source>
</evidence>
<accession>A0AAE1KAP5</accession>
<dbReference type="Proteomes" id="UP001286313">
    <property type="component" value="Unassembled WGS sequence"/>
</dbReference>
<evidence type="ECO:0008006" key="3">
    <source>
        <dbReference type="Google" id="ProtNLM"/>
    </source>
</evidence>
<comment type="caution">
    <text evidence="1">The sequence shown here is derived from an EMBL/GenBank/DDBJ whole genome shotgun (WGS) entry which is preliminary data.</text>
</comment>
<keyword evidence="2" id="KW-1185">Reference proteome</keyword>
<evidence type="ECO:0000313" key="2">
    <source>
        <dbReference type="Proteomes" id="UP001286313"/>
    </source>
</evidence>
<name>A0AAE1KAP5_PETCI</name>
<proteinExistence type="predicted"/>
<organism evidence="1 2">
    <name type="scientific">Petrolisthes cinctipes</name>
    <name type="common">Flat porcelain crab</name>
    <dbReference type="NCBI Taxonomy" id="88211"/>
    <lineage>
        <taxon>Eukaryota</taxon>
        <taxon>Metazoa</taxon>
        <taxon>Ecdysozoa</taxon>
        <taxon>Arthropoda</taxon>
        <taxon>Crustacea</taxon>
        <taxon>Multicrustacea</taxon>
        <taxon>Malacostraca</taxon>
        <taxon>Eumalacostraca</taxon>
        <taxon>Eucarida</taxon>
        <taxon>Decapoda</taxon>
        <taxon>Pleocyemata</taxon>
        <taxon>Anomura</taxon>
        <taxon>Galatheoidea</taxon>
        <taxon>Porcellanidae</taxon>
        <taxon>Petrolisthes</taxon>
    </lineage>
</organism>
<dbReference type="AlphaFoldDB" id="A0AAE1KAP5"/>
<dbReference type="PANTHER" id="PTHR48462:SF1">
    <property type="entry name" value="PROTEIN, PUTATIVE-RELATED"/>
    <property type="match status" value="1"/>
</dbReference>
<protein>
    <recommendedName>
        <fullName evidence="3">Reverse transcriptase</fullName>
    </recommendedName>
</protein>
<sequence>MQLGVGTPLGCEAAVHAVREFTTTYDGNHEHIIVKVDMANAFNSISRKTVLEEVICRFPAAMPMVSQAYSQSTPIKLGSVHLWSRQGVQYGDPMGPLLFTLPSTLSSGP</sequence>